<accession>A0A4R5BNQ7</accession>
<name>A0A4R5BNQ7_9ACTN</name>
<organism evidence="2 3">
    <name type="scientific">Actinomadura darangshiensis</name>
    <dbReference type="NCBI Taxonomy" id="705336"/>
    <lineage>
        <taxon>Bacteria</taxon>
        <taxon>Bacillati</taxon>
        <taxon>Actinomycetota</taxon>
        <taxon>Actinomycetes</taxon>
        <taxon>Streptosporangiales</taxon>
        <taxon>Thermomonosporaceae</taxon>
        <taxon>Actinomadura</taxon>
    </lineage>
</organism>
<keyword evidence="3" id="KW-1185">Reference proteome</keyword>
<proteinExistence type="predicted"/>
<feature type="region of interest" description="Disordered" evidence="1">
    <location>
        <begin position="80"/>
        <end position="102"/>
    </location>
</feature>
<evidence type="ECO:0000313" key="3">
    <source>
        <dbReference type="Proteomes" id="UP000295578"/>
    </source>
</evidence>
<reference evidence="2 3" key="1">
    <citation type="submission" date="2019-03" db="EMBL/GenBank/DDBJ databases">
        <title>Draft genome sequences of novel Actinobacteria.</title>
        <authorList>
            <person name="Sahin N."/>
            <person name="Ay H."/>
            <person name="Saygin H."/>
        </authorList>
    </citation>
    <scope>NUCLEOTIDE SEQUENCE [LARGE SCALE GENOMIC DNA]</scope>
    <source>
        <strain evidence="2 3">DSM 45941</strain>
    </source>
</reference>
<evidence type="ECO:0000256" key="1">
    <source>
        <dbReference type="SAM" id="MobiDB-lite"/>
    </source>
</evidence>
<dbReference type="RefSeq" id="WP_132196570.1">
    <property type="nucleotide sequence ID" value="NZ_SMKY01000035.1"/>
</dbReference>
<comment type="caution">
    <text evidence="2">The sequence shown here is derived from an EMBL/GenBank/DDBJ whole genome shotgun (WGS) entry which is preliminary data.</text>
</comment>
<sequence>MGDYVGYRERLSTAVRRREIPSSDVVMVVAFGDPLHPLRLPRGAAGERYTCLVVALHDSVAVIEHSGLQHGVAIRLSPLRASPPTWPSGLPSHPVGRRVSRS</sequence>
<evidence type="ECO:0000313" key="2">
    <source>
        <dbReference type="EMBL" id="TDD85612.1"/>
    </source>
</evidence>
<gene>
    <name evidence="2" type="ORF">E1293_10930</name>
</gene>
<dbReference type="AlphaFoldDB" id="A0A4R5BNQ7"/>
<dbReference type="Proteomes" id="UP000295578">
    <property type="component" value="Unassembled WGS sequence"/>
</dbReference>
<dbReference type="EMBL" id="SMKY01000035">
    <property type="protein sequence ID" value="TDD85612.1"/>
    <property type="molecule type" value="Genomic_DNA"/>
</dbReference>
<protein>
    <submittedName>
        <fullName evidence="2">Uncharacterized protein</fullName>
    </submittedName>
</protein>